<organism evidence="1 2">
    <name type="scientific">Caerostris extrusa</name>
    <name type="common">Bark spider</name>
    <name type="synonym">Caerostris bankana</name>
    <dbReference type="NCBI Taxonomy" id="172846"/>
    <lineage>
        <taxon>Eukaryota</taxon>
        <taxon>Metazoa</taxon>
        <taxon>Ecdysozoa</taxon>
        <taxon>Arthropoda</taxon>
        <taxon>Chelicerata</taxon>
        <taxon>Arachnida</taxon>
        <taxon>Araneae</taxon>
        <taxon>Araneomorphae</taxon>
        <taxon>Entelegynae</taxon>
        <taxon>Araneoidea</taxon>
        <taxon>Araneidae</taxon>
        <taxon>Caerostris</taxon>
    </lineage>
</organism>
<sequence>MQTKNAENIHSYSFNNETPRPISIAQMTSRKIYNGHQKFGRAIPKIPLFQKSSTVHFLVIESGRICMAIVGEDWGHFTSFGMEGCPAIHLPPGSLGGGMVPNIKEGRKESNTIEGRGWAG</sequence>
<comment type="caution">
    <text evidence="1">The sequence shown here is derived from an EMBL/GenBank/DDBJ whole genome shotgun (WGS) entry which is preliminary data.</text>
</comment>
<keyword evidence="2" id="KW-1185">Reference proteome</keyword>
<dbReference type="Proteomes" id="UP001054945">
    <property type="component" value="Unassembled WGS sequence"/>
</dbReference>
<evidence type="ECO:0000313" key="2">
    <source>
        <dbReference type="Proteomes" id="UP001054945"/>
    </source>
</evidence>
<accession>A0AAV4MQQ1</accession>
<proteinExistence type="predicted"/>
<gene>
    <name evidence="1" type="ORF">CEXT_204641</name>
</gene>
<evidence type="ECO:0000313" key="1">
    <source>
        <dbReference type="EMBL" id="GIX74683.1"/>
    </source>
</evidence>
<dbReference type="EMBL" id="BPLR01020089">
    <property type="protein sequence ID" value="GIX74683.1"/>
    <property type="molecule type" value="Genomic_DNA"/>
</dbReference>
<name>A0AAV4MQQ1_CAEEX</name>
<reference evidence="1 2" key="1">
    <citation type="submission" date="2021-06" db="EMBL/GenBank/DDBJ databases">
        <title>Caerostris extrusa draft genome.</title>
        <authorList>
            <person name="Kono N."/>
            <person name="Arakawa K."/>
        </authorList>
    </citation>
    <scope>NUCLEOTIDE SEQUENCE [LARGE SCALE GENOMIC DNA]</scope>
</reference>
<protein>
    <submittedName>
        <fullName evidence="1">Uncharacterized protein</fullName>
    </submittedName>
</protein>
<dbReference type="AlphaFoldDB" id="A0AAV4MQQ1"/>